<evidence type="ECO:0000256" key="4">
    <source>
        <dbReference type="ARBA" id="ARBA00023040"/>
    </source>
</evidence>
<keyword evidence="5 9" id="KW-0472">Membrane</keyword>
<keyword evidence="3 9" id="KW-1133">Transmembrane helix</keyword>
<evidence type="ECO:0000256" key="9">
    <source>
        <dbReference type="SAM" id="Phobius"/>
    </source>
</evidence>
<evidence type="ECO:0000256" key="5">
    <source>
        <dbReference type="ARBA" id="ARBA00023136"/>
    </source>
</evidence>
<protein>
    <submittedName>
        <fullName evidence="13">G_PROTEIN_RECEP_F1_2 domain-containing protein</fullName>
    </submittedName>
</protein>
<evidence type="ECO:0000256" key="3">
    <source>
        <dbReference type="ARBA" id="ARBA00022989"/>
    </source>
</evidence>
<evidence type="ECO:0000256" key="8">
    <source>
        <dbReference type="RuleBase" id="RU000688"/>
    </source>
</evidence>
<dbReference type="PROSITE" id="PS50262">
    <property type="entry name" value="G_PROTEIN_RECEP_F1_2"/>
    <property type="match status" value="1"/>
</dbReference>
<dbReference type="PANTHER" id="PTHR45695:SF15">
    <property type="entry name" value="OPSIN RH2"/>
    <property type="match status" value="1"/>
</dbReference>
<keyword evidence="4 8" id="KW-0297">G-protein coupled receptor</keyword>
<organism evidence="13">
    <name type="scientific">Gongylonema pulchrum</name>
    <dbReference type="NCBI Taxonomy" id="637853"/>
    <lineage>
        <taxon>Eukaryota</taxon>
        <taxon>Metazoa</taxon>
        <taxon>Ecdysozoa</taxon>
        <taxon>Nematoda</taxon>
        <taxon>Chromadorea</taxon>
        <taxon>Rhabditida</taxon>
        <taxon>Spirurina</taxon>
        <taxon>Spiruromorpha</taxon>
        <taxon>Spiruroidea</taxon>
        <taxon>Gongylonematidae</taxon>
        <taxon>Gongylonema</taxon>
    </lineage>
</organism>
<name>A0A183ERA3_9BILA</name>
<gene>
    <name evidence="11" type="ORF">GPUH_LOCUS23494</name>
</gene>
<feature type="transmembrane region" description="Helical" evidence="9">
    <location>
        <begin position="68"/>
        <end position="86"/>
    </location>
</feature>
<evidence type="ECO:0000256" key="7">
    <source>
        <dbReference type="ARBA" id="ARBA00023224"/>
    </source>
</evidence>
<accession>A0A183ERA3</accession>
<dbReference type="Gene3D" id="1.20.1070.10">
    <property type="entry name" value="Rhodopsin 7-helix transmembrane proteins"/>
    <property type="match status" value="1"/>
</dbReference>
<feature type="domain" description="G-protein coupled receptors family 1 profile" evidence="10">
    <location>
        <begin position="1"/>
        <end position="163"/>
    </location>
</feature>
<sequence length="163" mass="18467">MHFCCAAKTHKKCKELGNFLQWTSMNFFLANLAVSDLLVLLVCLPPTVINDITKTFWFSSTLCKAIVFFQNTSVYVNILTLVCISVERWHAISSPLQRELWKTRRVIAVIWFVAMVLSLPEPLTVTTFPAVFTRPNFTTTVTIFIHLGNARAHLATTPTTENC</sequence>
<dbReference type="GO" id="GO:0004930">
    <property type="term" value="F:G protein-coupled receptor activity"/>
    <property type="evidence" value="ECO:0007669"/>
    <property type="project" value="UniProtKB-KW"/>
</dbReference>
<dbReference type="Proteomes" id="UP000271098">
    <property type="component" value="Unassembled WGS sequence"/>
</dbReference>
<dbReference type="EMBL" id="UYRT01098024">
    <property type="protein sequence ID" value="VDN41549.1"/>
    <property type="molecule type" value="Genomic_DNA"/>
</dbReference>
<comment type="subcellular location">
    <subcellularLocation>
        <location evidence="1">Membrane</location>
        <topology evidence="1">Multi-pass membrane protein</topology>
    </subcellularLocation>
</comment>
<feature type="transmembrane region" description="Helical" evidence="9">
    <location>
        <begin position="106"/>
        <end position="132"/>
    </location>
</feature>
<dbReference type="OrthoDB" id="5987936at2759"/>
<keyword evidence="6 8" id="KW-0675">Receptor</keyword>
<dbReference type="InterPro" id="IPR000276">
    <property type="entry name" value="GPCR_Rhodpsn"/>
</dbReference>
<evidence type="ECO:0000256" key="1">
    <source>
        <dbReference type="ARBA" id="ARBA00004141"/>
    </source>
</evidence>
<evidence type="ECO:0000256" key="2">
    <source>
        <dbReference type="ARBA" id="ARBA00022692"/>
    </source>
</evidence>
<dbReference type="InterPro" id="IPR017452">
    <property type="entry name" value="GPCR_Rhodpsn_7TM"/>
</dbReference>
<dbReference type="PROSITE" id="PS00237">
    <property type="entry name" value="G_PROTEIN_RECEP_F1_1"/>
    <property type="match status" value="1"/>
</dbReference>
<dbReference type="Pfam" id="PF00001">
    <property type="entry name" value="7tm_1"/>
    <property type="match status" value="1"/>
</dbReference>
<keyword evidence="12" id="KW-1185">Reference proteome</keyword>
<dbReference type="WBParaSite" id="GPUH_0002352401-mRNA-1">
    <property type="protein sequence ID" value="GPUH_0002352401-mRNA-1"/>
    <property type="gene ID" value="GPUH_0002352401"/>
</dbReference>
<dbReference type="AlphaFoldDB" id="A0A183ERA3"/>
<keyword evidence="7 8" id="KW-0807">Transducer</keyword>
<evidence type="ECO:0000256" key="6">
    <source>
        <dbReference type="ARBA" id="ARBA00023170"/>
    </source>
</evidence>
<comment type="similarity">
    <text evidence="8">Belongs to the G-protein coupled receptor 1 family.</text>
</comment>
<evidence type="ECO:0000313" key="12">
    <source>
        <dbReference type="Proteomes" id="UP000271098"/>
    </source>
</evidence>
<dbReference type="PANTHER" id="PTHR45695">
    <property type="entry name" value="LEUCOKININ RECEPTOR-RELATED"/>
    <property type="match status" value="1"/>
</dbReference>
<dbReference type="PRINTS" id="PR00237">
    <property type="entry name" value="GPCRRHODOPSN"/>
</dbReference>
<proteinExistence type="inferred from homology"/>
<dbReference type="SUPFAM" id="SSF81321">
    <property type="entry name" value="Family A G protein-coupled receptor-like"/>
    <property type="match status" value="1"/>
</dbReference>
<evidence type="ECO:0000313" key="13">
    <source>
        <dbReference type="WBParaSite" id="GPUH_0002352401-mRNA-1"/>
    </source>
</evidence>
<keyword evidence="2 8" id="KW-0812">Transmembrane</keyword>
<evidence type="ECO:0000313" key="11">
    <source>
        <dbReference type="EMBL" id="VDN41549.1"/>
    </source>
</evidence>
<feature type="transmembrane region" description="Helical" evidence="9">
    <location>
        <begin position="27"/>
        <end position="48"/>
    </location>
</feature>
<dbReference type="GO" id="GO:0005886">
    <property type="term" value="C:plasma membrane"/>
    <property type="evidence" value="ECO:0007669"/>
    <property type="project" value="TreeGrafter"/>
</dbReference>
<reference evidence="13" key="1">
    <citation type="submission" date="2016-06" db="UniProtKB">
        <authorList>
            <consortium name="WormBaseParasite"/>
        </authorList>
    </citation>
    <scope>IDENTIFICATION</scope>
</reference>
<evidence type="ECO:0000259" key="10">
    <source>
        <dbReference type="PROSITE" id="PS50262"/>
    </source>
</evidence>
<reference evidence="11 12" key="2">
    <citation type="submission" date="2018-11" db="EMBL/GenBank/DDBJ databases">
        <authorList>
            <consortium name="Pathogen Informatics"/>
        </authorList>
    </citation>
    <scope>NUCLEOTIDE SEQUENCE [LARGE SCALE GENOMIC DNA]</scope>
</reference>